<feature type="domain" description="HVO-A0261-like N-terminal" evidence="5">
    <location>
        <begin position="6"/>
        <end position="80"/>
    </location>
</feature>
<evidence type="ECO:0000256" key="1">
    <source>
        <dbReference type="PROSITE-ProRule" id="PRU00339"/>
    </source>
</evidence>
<dbReference type="InterPro" id="IPR057574">
    <property type="entry name" value="nSTAND_NTPase5_dom"/>
</dbReference>
<feature type="domain" description="Novel STAND NTPase 5" evidence="4">
    <location>
        <begin position="309"/>
        <end position="444"/>
    </location>
</feature>
<evidence type="ECO:0000313" key="7">
    <source>
        <dbReference type="Proteomes" id="UP001596395"/>
    </source>
</evidence>
<feature type="repeat" description="TPR" evidence="1">
    <location>
        <begin position="919"/>
        <end position="952"/>
    </location>
</feature>
<evidence type="ECO:0000259" key="5">
    <source>
        <dbReference type="Pfam" id="PF25213"/>
    </source>
</evidence>
<comment type="caution">
    <text evidence="6">The sequence shown here is derived from an EMBL/GenBank/DDBJ whole genome shotgun (WGS) entry which is preliminary data.</text>
</comment>
<dbReference type="SUPFAM" id="SSF48452">
    <property type="entry name" value="TPR-like"/>
    <property type="match status" value="2"/>
</dbReference>
<keyword evidence="7" id="KW-1185">Reference proteome</keyword>
<evidence type="ECO:0000259" key="2">
    <source>
        <dbReference type="Pfam" id="PF08350"/>
    </source>
</evidence>
<dbReference type="InterPro" id="IPR011990">
    <property type="entry name" value="TPR-like_helical_dom_sf"/>
</dbReference>
<sequence length="1176" mass="127269">MLGPDSLSLVVKRADFISALADQPLEKRELTAELDYSRATVNRAVGELEDAGLVRDAAAGHEPTLAATLAVETYHEFVATGTDVLDARSLLAGLDHDAAVGPELLEAADLSSADDAGTYANFERVRDSIDDADAVQVVVSSERALPALDHWQNALVAAPDATVVLDESLYESVRREHRSLSWLAEQGVDVLAGDAPSFTLVLARGDGVEAVHVLLYDEDAGGFGLVRNDSTAAMEWANALVESGRETAEAVGETFESTSTSDAASRRHGCRSTSLPRVLEAEGFVSLSESYFETHRSRDLATALRTGLTLADVRDGLAIERRVPDESASESLTESLLDRLDAGEDVAVVGQPGAGKSTVCKAVACEWEDSGRGTVLYRASGHRQPVESVASLRGFVRERTEDVLVVVEDAVRPEANAVLEVAAEYASTDDVQFLLDARDSDWSETRLLPVDATVREYKNDGVAVTRVSPPDAAECTRLLERYEAATETTLDVTGEELLDGVDDATSVSGGMFLLAHHICLRADPLSAADDVTPTPLVEDVQQRIRPLQRDASDVTIATALLTQFLTVAELPVHEEFVQAQTVDADVTTDAVLSALTERQLVVDDASGLRTPHNQWAHVFLTEALEVLVDAPERLGDALGNVLDLTDADARAALDVRTLNSPVLQRIASNPTAWADDLADQLFAATAGSLELAPYYGTFENPTFDLRDACSESTVFECGHRRAERLSDAGHLDAAAAAFRSVLDAIDAHDESSRFDRQRANSLLVLGSVLGREGDLDAYEDHVERALEIHRENDHEHGIARCHLGLSQIAFRRGNYDRASEHGKTGASMFDDLGDLRRKARCLESIAVDEFSTGDYDSAETYARRALDIRHEDGSNYGLTSCYGTLGRIAERRGRHEDAMTYHRRSLTAAETTGSDKWRVQALSNMGNVAMQLGRLDEAETYFDRAAGRNESVGEPKFDAIRNETLAEVARRRGDLGSAESHADRALEQARAAGIERIEATVRTRFGQLALARDNHETAREELAAALETFRDLGDDPWRLKARINLARVELAAGALEAAAEHASTAEELLDVEGSVAPNALLSCVRGRISERRGDSERTRECFAAAESLVDEVVDPYVRAVIHQRVAAFARRAGNESSAIEHTRTALDLAEAVGAERVAADVRATLESDTSPPPAED</sequence>
<dbReference type="PANTHER" id="PTHR10098">
    <property type="entry name" value="RAPSYN-RELATED"/>
    <property type="match status" value="1"/>
</dbReference>
<dbReference type="InterPro" id="IPR041617">
    <property type="entry name" value="TPR_MalT"/>
</dbReference>
<dbReference type="PROSITE" id="PS50005">
    <property type="entry name" value="TPR"/>
    <property type="match status" value="1"/>
</dbReference>
<dbReference type="InterPro" id="IPR057527">
    <property type="entry name" value="HVO_A0261-like_N"/>
</dbReference>
<dbReference type="Pfam" id="PF08350">
    <property type="entry name" value="FilR1_middle"/>
    <property type="match status" value="1"/>
</dbReference>
<protein>
    <submittedName>
        <fullName evidence="6">Tetratricopeptide repeat protein</fullName>
    </submittedName>
</protein>
<dbReference type="RefSeq" id="WP_336351590.1">
    <property type="nucleotide sequence ID" value="NZ_JAZAQL010000003.1"/>
</dbReference>
<dbReference type="Pfam" id="PF13374">
    <property type="entry name" value="TPR_10"/>
    <property type="match status" value="1"/>
</dbReference>
<dbReference type="SUPFAM" id="SSF52540">
    <property type="entry name" value="P-loop containing nucleoside triphosphate hydrolases"/>
    <property type="match status" value="1"/>
</dbReference>
<evidence type="ECO:0000313" key="6">
    <source>
        <dbReference type="EMBL" id="MFC6954653.1"/>
    </source>
</evidence>
<keyword evidence="1" id="KW-0802">TPR repeat</keyword>
<dbReference type="InterPro" id="IPR013561">
    <property type="entry name" value="FilR1_middle_dom"/>
</dbReference>
<feature type="domain" description="MalT-like TPR region" evidence="3">
    <location>
        <begin position="888"/>
        <end position="1145"/>
    </location>
</feature>
<dbReference type="InterPro" id="IPR027417">
    <property type="entry name" value="P-loop_NTPase"/>
</dbReference>
<dbReference type="Gene3D" id="1.25.40.10">
    <property type="entry name" value="Tetratricopeptide repeat domain"/>
    <property type="match status" value="3"/>
</dbReference>
<dbReference type="InterPro" id="IPR019734">
    <property type="entry name" value="TPR_rpt"/>
</dbReference>
<dbReference type="PANTHER" id="PTHR10098:SF108">
    <property type="entry name" value="TETRATRICOPEPTIDE REPEAT PROTEIN 28"/>
    <property type="match status" value="1"/>
</dbReference>
<dbReference type="Pfam" id="PF25199">
    <property type="entry name" value="nSTAND_NTPase5"/>
    <property type="match status" value="1"/>
</dbReference>
<evidence type="ECO:0000259" key="4">
    <source>
        <dbReference type="Pfam" id="PF25199"/>
    </source>
</evidence>
<evidence type="ECO:0000259" key="3">
    <source>
        <dbReference type="Pfam" id="PF17874"/>
    </source>
</evidence>
<dbReference type="Gene3D" id="1.10.10.10">
    <property type="entry name" value="Winged helix-like DNA-binding domain superfamily/Winged helix DNA-binding domain"/>
    <property type="match status" value="1"/>
</dbReference>
<feature type="domain" description="Methanogenesis regulatory protein FilR1 middle" evidence="2">
    <location>
        <begin position="119"/>
        <end position="246"/>
    </location>
</feature>
<dbReference type="Proteomes" id="UP001596395">
    <property type="component" value="Unassembled WGS sequence"/>
</dbReference>
<reference evidence="6 7" key="1">
    <citation type="journal article" date="2019" name="Int. J. Syst. Evol. Microbiol.">
        <title>The Global Catalogue of Microorganisms (GCM) 10K type strain sequencing project: providing services to taxonomists for standard genome sequencing and annotation.</title>
        <authorList>
            <consortium name="The Broad Institute Genomics Platform"/>
            <consortium name="The Broad Institute Genome Sequencing Center for Infectious Disease"/>
            <person name="Wu L."/>
            <person name="Ma J."/>
        </authorList>
    </citation>
    <scope>NUCLEOTIDE SEQUENCE [LARGE SCALE GENOMIC DNA]</scope>
    <source>
        <strain evidence="6 7">GX26</strain>
    </source>
</reference>
<dbReference type="Pfam" id="PF17874">
    <property type="entry name" value="TPR_MalT"/>
    <property type="match status" value="1"/>
</dbReference>
<dbReference type="SMART" id="SM00028">
    <property type="entry name" value="TPR"/>
    <property type="match status" value="10"/>
</dbReference>
<gene>
    <name evidence="6" type="ORF">ACFQGB_17445</name>
</gene>
<proteinExistence type="predicted"/>
<dbReference type="AlphaFoldDB" id="A0ABD5VIT6"/>
<dbReference type="EMBL" id="JBHSXN010000003">
    <property type="protein sequence ID" value="MFC6954653.1"/>
    <property type="molecule type" value="Genomic_DNA"/>
</dbReference>
<accession>A0ABD5VIT6</accession>
<dbReference type="Pfam" id="PF25213">
    <property type="entry name" value="HVO_A0261_N"/>
    <property type="match status" value="1"/>
</dbReference>
<organism evidence="6 7">
    <name type="scientific">Halorubellus litoreus</name>
    <dbReference type="NCBI Taxonomy" id="755308"/>
    <lineage>
        <taxon>Archaea</taxon>
        <taxon>Methanobacteriati</taxon>
        <taxon>Methanobacteriota</taxon>
        <taxon>Stenosarchaea group</taxon>
        <taxon>Halobacteria</taxon>
        <taxon>Halobacteriales</taxon>
        <taxon>Halorubellaceae</taxon>
        <taxon>Halorubellus</taxon>
    </lineage>
</organism>
<dbReference type="InterPro" id="IPR036388">
    <property type="entry name" value="WH-like_DNA-bd_sf"/>
</dbReference>
<dbReference type="Pfam" id="PF13424">
    <property type="entry name" value="TPR_12"/>
    <property type="match status" value="1"/>
</dbReference>
<name>A0ABD5VIT6_9EURY</name>